<dbReference type="PANTHER" id="PTHR45947">
    <property type="entry name" value="SULFOQUINOVOSYL TRANSFERASE SQD2"/>
    <property type="match status" value="1"/>
</dbReference>
<evidence type="ECO:0000313" key="3">
    <source>
        <dbReference type="EMBL" id="QBD78468.1"/>
    </source>
</evidence>
<dbReference type="GO" id="GO:0016757">
    <property type="term" value="F:glycosyltransferase activity"/>
    <property type="evidence" value="ECO:0007669"/>
    <property type="project" value="InterPro"/>
</dbReference>
<feature type="domain" description="Glycosyl transferase family 1" evidence="1">
    <location>
        <begin position="215"/>
        <end position="378"/>
    </location>
</feature>
<name>A0A4P6JSF4_KTERU</name>
<evidence type="ECO:0000313" key="4">
    <source>
        <dbReference type="Proteomes" id="UP000290365"/>
    </source>
</evidence>
<evidence type="ECO:0000259" key="1">
    <source>
        <dbReference type="Pfam" id="PF00534"/>
    </source>
</evidence>
<accession>A0A4P6JSF4</accession>
<sequence>MSDMPYRVAMLSVHTSPLDSPGRTKDAGGMNVYMRELANALSYYDVNVDIFTRWTDERQPKIIRLTPNVRVIHIQAGPFSPIHKNDIYPYLPAFVSNIEEFRCGDSVSYDVIHSHYWLSGVAGVQLAQHWDIPHITTFHTLAHLKQLANPQVAEPALRLEKERWLVQQVDGIGAATEQERTQLIRYYGATAQQVMVIPCGVDLKLFTPRDRLQARTHLDLPLDGPLLLFAGRLDPFKGPDVLLRAAAMMEEKAQLAIVGGKLTDDNDLQALRMLAKELGIEKRVHFMGARPQQELPWFYSAANITVVPSYHEIFGMVAVESLACGTPVVATRAGGLTTVVKHGKSGFLVPRCPGFFAERLDALLQAEELYARLSSQARASVLQFSWANVASRVYDAYVDLVHESERLLAR</sequence>
<dbReference type="RefSeq" id="WP_129889521.1">
    <property type="nucleotide sequence ID" value="NZ_CP035758.1"/>
</dbReference>
<dbReference type="InterPro" id="IPR001296">
    <property type="entry name" value="Glyco_trans_1"/>
</dbReference>
<dbReference type="Pfam" id="PF13439">
    <property type="entry name" value="Glyco_transf_4"/>
    <property type="match status" value="1"/>
</dbReference>
<proteinExistence type="predicted"/>
<keyword evidence="3" id="KW-0808">Transferase</keyword>
<dbReference type="KEGG" id="kbs:EPA93_21710"/>
<dbReference type="Pfam" id="PF00534">
    <property type="entry name" value="Glycos_transf_1"/>
    <property type="match status" value="1"/>
</dbReference>
<dbReference type="PANTHER" id="PTHR45947:SF3">
    <property type="entry name" value="SULFOQUINOVOSYL TRANSFERASE SQD2"/>
    <property type="match status" value="1"/>
</dbReference>
<dbReference type="Proteomes" id="UP000290365">
    <property type="component" value="Chromosome"/>
</dbReference>
<dbReference type="OrthoDB" id="9795068at2"/>
<evidence type="ECO:0000259" key="2">
    <source>
        <dbReference type="Pfam" id="PF13439"/>
    </source>
</evidence>
<keyword evidence="4" id="KW-1185">Reference proteome</keyword>
<feature type="domain" description="Glycosyltransferase subfamily 4-like N-terminal" evidence="2">
    <location>
        <begin position="28"/>
        <end position="204"/>
    </location>
</feature>
<protein>
    <submittedName>
        <fullName evidence="3">Glycosyltransferase family 1 protein</fullName>
    </submittedName>
</protein>
<dbReference type="AlphaFoldDB" id="A0A4P6JSF4"/>
<reference evidence="3 4" key="1">
    <citation type="submission" date="2019-01" db="EMBL/GenBank/DDBJ databases">
        <title>Ktedonosporobacter rubrisoli SCAWS-G2.</title>
        <authorList>
            <person name="Huang Y."/>
            <person name="Yan B."/>
        </authorList>
    </citation>
    <scope>NUCLEOTIDE SEQUENCE [LARGE SCALE GENOMIC DNA]</scope>
    <source>
        <strain evidence="3 4">SCAWS-G2</strain>
    </source>
</reference>
<dbReference type="Gene3D" id="3.40.50.2000">
    <property type="entry name" value="Glycogen Phosphorylase B"/>
    <property type="match status" value="2"/>
</dbReference>
<dbReference type="InterPro" id="IPR050194">
    <property type="entry name" value="Glycosyltransferase_grp1"/>
</dbReference>
<gene>
    <name evidence="3" type="ORF">EPA93_21710</name>
</gene>
<dbReference type="InterPro" id="IPR028098">
    <property type="entry name" value="Glyco_trans_4-like_N"/>
</dbReference>
<organism evidence="3 4">
    <name type="scientific">Ktedonosporobacter rubrisoli</name>
    <dbReference type="NCBI Taxonomy" id="2509675"/>
    <lineage>
        <taxon>Bacteria</taxon>
        <taxon>Bacillati</taxon>
        <taxon>Chloroflexota</taxon>
        <taxon>Ktedonobacteria</taxon>
        <taxon>Ktedonobacterales</taxon>
        <taxon>Ktedonosporobacteraceae</taxon>
        <taxon>Ktedonosporobacter</taxon>
    </lineage>
</organism>
<dbReference type="SUPFAM" id="SSF53756">
    <property type="entry name" value="UDP-Glycosyltransferase/glycogen phosphorylase"/>
    <property type="match status" value="1"/>
</dbReference>
<dbReference type="EMBL" id="CP035758">
    <property type="protein sequence ID" value="QBD78468.1"/>
    <property type="molecule type" value="Genomic_DNA"/>
</dbReference>